<proteinExistence type="predicted"/>
<sequence>MPQAYGSFTPMAIPSYGDPAPPEYGSGASIQATSVTSTSSSQSSTSSTSSLSSSVSTSSSSSKSAPESIPTYGYNFQSPGDSKASASATSAAQGTTSKSASEEDRPEGATSFLSSDPGHEVENTASSESTSQIPGIETVPPPNKGSATSSAQAPATTQMLPIGGPPVLFVTIIEPDANGNLETSVLTVSEKSPWPTPKPEAKQEVKTLHARVDGYRMGVSPDFVAQDPNPPTSTMTPVNSVNNTSALAEATSNATATPSEGPDAGTPASLPLVSSASTMDNYLCKFAILSLSWIITVWTLI</sequence>
<comment type="caution">
    <text evidence="1">The sequence shown here is derived from an EMBL/GenBank/DDBJ whole genome shotgun (WGS) entry which is preliminary data.</text>
</comment>
<evidence type="ECO:0000313" key="1">
    <source>
        <dbReference type="EMBL" id="KAJ3483634.1"/>
    </source>
</evidence>
<dbReference type="Proteomes" id="UP001148737">
    <property type="component" value="Unassembled WGS sequence"/>
</dbReference>
<evidence type="ECO:0000313" key="2">
    <source>
        <dbReference type="Proteomes" id="UP001148737"/>
    </source>
</evidence>
<keyword evidence="2" id="KW-1185">Reference proteome</keyword>
<name>A0ACC1QPN4_9HYPO</name>
<accession>A0ACC1QPN4</accession>
<dbReference type="EMBL" id="JANAKD010001085">
    <property type="protein sequence ID" value="KAJ3483634.1"/>
    <property type="molecule type" value="Genomic_DNA"/>
</dbReference>
<organism evidence="1 2">
    <name type="scientific">Lecanicillium saksenae</name>
    <dbReference type="NCBI Taxonomy" id="468837"/>
    <lineage>
        <taxon>Eukaryota</taxon>
        <taxon>Fungi</taxon>
        <taxon>Dikarya</taxon>
        <taxon>Ascomycota</taxon>
        <taxon>Pezizomycotina</taxon>
        <taxon>Sordariomycetes</taxon>
        <taxon>Hypocreomycetidae</taxon>
        <taxon>Hypocreales</taxon>
        <taxon>Cordycipitaceae</taxon>
        <taxon>Lecanicillium</taxon>
    </lineage>
</organism>
<gene>
    <name evidence="1" type="ORF">NLG97_g7259</name>
</gene>
<reference evidence="1" key="1">
    <citation type="submission" date="2022-07" db="EMBL/GenBank/DDBJ databases">
        <title>Genome Sequence of Lecanicillium saksenae.</title>
        <authorList>
            <person name="Buettner E."/>
        </authorList>
    </citation>
    <scope>NUCLEOTIDE SEQUENCE</scope>
    <source>
        <strain evidence="1">VT-O1</strain>
    </source>
</reference>
<protein>
    <submittedName>
        <fullName evidence="1">Uncharacterized protein</fullName>
    </submittedName>
</protein>